<dbReference type="Proteomes" id="UP001374803">
    <property type="component" value="Chromosome"/>
</dbReference>
<dbReference type="Pfam" id="PF02567">
    <property type="entry name" value="PhzC-PhzF"/>
    <property type="match status" value="1"/>
</dbReference>
<evidence type="ECO:0000256" key="2">
    <source>
        <dbReference type="ARBA" id="ARBA00023235"/>
    </source>
</evidence>
<dbReference type="RefSeq" id="WP_394832343.1">
    <property type="nucleotide sequence ID" value="NZ_CP089929.1"/>
</dbReference>
<dbReference type="PANTHER" id="PTHR13774">
    <property type="entry name" value="PHENAZINE BIOSYNTHESIS PROTEIN"/>
    <property type="match status" value="1"/>
</dbReference>
<dbReference type="Gene3D" id="3.10.310.10">
    <property type="entry name" value="Diaminopimelate Epimerase, Chain A, domain 1"/>
    <property type="match status" value="2"/>
</dbReference>
<keyword evidence="2" id="KW-0413">Isomerase</keyword>
<organism evidence="3 4">
    <name type="scientific">Pendulispora rubella</name>
    <dbReference type="NCBI Taxonomy" id="2741070"/>
    <lineage>
        <taxon>Bacteria</taxon>
        <taxon>Pseudomonadati</taxon>
        <taxon>Myxococcota</taxon>
        <taxon>Myxococcia</taxon>
        <taxon>Myxococcales</taxon>
        <taxon>Sorangiineae</taxon>
        <taxon>Pendulisporaceae</taxon>
        <taxon>Pendulispora</taxon>
    </lineage>
</organism>
<dbReference type="SUPFAM" id="SSF54506">
    <property type="entry name" value="Diaminopimelate epimerase-like"/>
    <property type="match status" value="1"/>
</dbReference>
<evidence type="ECO:0000313" key="4">
    <source>
        <dbReference type="Proteomes" id="UP001374803"/>
    </source>
</evidence>
<reference evidence="3" key="1">
    <citation type="submission" date="2021-12" db="EMBL/GenBank/DDBJ databases">
        <title>Discovery of the Pendulisporaceae a myxobacterial family with distinct sporulation behavior and unique specialized metabolism.</title>
        <authorList>
            <person name="Garcia R."/>
            <person name="Popoff A."/>
            <person name="Bader C.D."/>
            <person name="Loehr J."/>
            <person name="Walesch S."/>
            <person name="Walt C."/>
            <person name="Boldt J."/>
            <person name="Bunk B."/>
            <person name="Haeckl F.J.F.P.J."/>
            <person name="Gunesch A.P."/>
            <person name="Birkelbach J."/>
            <person name="Nuebel U."/>
            <person name="Pietschmann T."/>
            <person name="Bach T."/>
            <person name="Mueller R."/>
        </authorList>
    </citation>
    <scope>NUCLEOTIDE SEQUENCE</scope>
    <source>
        <strain evidence="3">MSr11367</strain>
    </source>
</reference>
<dbReference type="NCBIfam" id="TIGR00654">
    <property type="entry name" value="PhzF_family"/>
    <property type="match status" value="1"/>
</dbReference>
<gene>
    <name evidence="3" type="ORF">LVJ94_38110</name>
</gene>
<protein>
    <submittedName>
        <fullName evidence="3">PhzF family phenazine biosynthesis protein</fullName>
    </submittedName>
</protein>
<dbReference type="PIRSF" id="PIRSF016184">
    <property type="entry name" value="PhzC_PhzF"/>
    <property type="match status" value="1"/>
</dbReference>
<sequence>MTSNAPFHVLHVFAVPGTTGPSGNPTTIGIHADALSSEDMRAIAARSGHESGFVSAPPAGSEFDFALRFFVPNHEMEMCGHATLGALWLLRELGLWPATRRSVAVSTKSGPVTGRLVEGDKGARIEISQPKGHVVALPDPDTHTTRIASVLGISPGDLAGPIRNAATSRVKTLVPLKSEDAVNALRPDFARMEALCEDIGSTGLYPYAAVDLEKRIFEARQFPKAVGYPEDAATGIAASALAFGLLEASLVTADERPIHVRQGRAMGQPSQIEVTFDGTNGCWLTGHVRREA</sequence>
<proteinExistence type="inferred from homology"/>
<comment type="similarity">
    <text evidence="1">Belongs to the PhzF family.</text>
</comment>
<dbReference type="EMBL" id="CP089983">
    <property type="protein sequence ID" value="WXB02714.1"/>
    <property type="molecule type" value="Genomic_DNA"/>
</dbReference>
<keyword evidence="4" id="KW-1185">Reference proteome</keyword>
<evidence type="ECO:0000256" key="1">
    <source>
        <dbReference type="ARBA" id="ARBA00008270"/>
    </source>
</evidence>
<dbReference type="PANTHER" id="PTHR13774:SF39">
    <property type="entry name" value="BIOSYNTHESIS PROTEIN, PUTATIVE-RELATED"/>
    <property type="match status" value="1"/>
</dbReference>
<name>A0ABZ2KZI1_9BACT</name>
<dbReference type="InterPro" id="IPR003719">
    <property type="entry name" value="Phenazine_PhzF-like"/>
</dbReference>
<accession>A0ABZ2KZI1</accession>
<evidence type="ECO:0000313" key="3">
    <source>
        <dbReference type="EMBL" id="WXB02714.1"/>
    </source>
</evidence>